<evidence type="ECO:0000256" key="2">
    <source>
        <dbReference type="ARBA" id="ARBA00022723"/>
    </source>
</evidence>
<dbReference type="Pfam" id="PF01966">
    <property type="entry name" value="HD"/>
    <property type="match status" value="1"/>
</dbReference>
<keyword evidence="7" id="KW-0678">Repressor</keyword>
<dbReference type="InterPro" id="IPR003607">
    <property type="entry name" value="HD/PDEase_dom"/>
</dbReference>
<keyword evidence="4" id="KW-0378">Hydrolase</keyword>
<keyword evidence="7" id="KW-0810">Translation regulation</keyword>
<proteinExistence type="inferred from homology"/>
<dbReference type="SMART" id="SM00471">
    <property type="entry name" value="HDc"/>
    <property type="match status" value="1"/>
</dbReference>
<dbReference type="InterPro" id="IPR004394">
    <property type="entry name" value="Iojap/RsfS/C7orf30"/>
</dbReference>
<dbReference type="InterPro" id="IPR005249">
    <property type="entry name" value="YqeK"/>
</dbReference>
<dbReference type="EMBL" id="SNXO01000006">
    <property type="protein sequence ID" value="TDP58540.1"/>
    <property type="molecule type" value="Genomic_DNA"/>
</dbReference>
<dbReference type="SUPFAM" id="SSF81301">
    <property type="entry name" value="Nucleotidyltransferase"/>
    <property type="match status" value="1"/>
</dbReference>
<dbReference type="PANTHER" id="PTHR35795">
    <property type="entry name" value="SLR1885 PROTEIN"/>
    <property type="match status" value="1"/>
</dbReference>
<dbReference type="GO" id="GO:0008803">
    <property type="term" value="F:bis(5'-nucleosyl)-tetraphosphatase (symmetrical) activity"/>
    <property type="evidence" value="ECO:0007669"/>
    <property type="project" value="UniProtKB-EC"/>
</dbReference>
<evidence type="ECO:0000256" key="7">
    <source>
        <dbReference type="HAMAP-Rule" id="MF_01477"/>
    </source>
</evidence>
<dbReference type="InterPro" id="IPR006674">
    <property type="entry name" value="HD_domain"/>
</dbReference>
<comment type="subunit">
    <text evidence="7">Interacts with ribosomal protein uL14 (rplN).</text>
</comment>
<dbReference type="NCBIfam" id="TIGR00090">
    <property type="entry name" value="rsfS_iojap_ybeB"/>
    <property type="match status" value="1"/>
</dbReference>
<keyword evidence="7" id="KW-0963">Cytoplasm</keyword>
<keyword evidence="3" id="KW-0547">Nucleotide-binding</keyword>
<organism evidence="9 10">
    <name type="scientific">Aminicella lysinilytica</name>
    <dbReference type="NCBI Taxonomy" id="433323"/>
    <lineage>
        <taxon>Bacteria</taxon>
        <taxon>Bacillati</taxon>
        <taxon>Bacillota</taxon>
        <taxon>Clostridia</taxon>
        <taxon>Peptostreptococcales</taxon>
        <taxon>Anaerovoracaceae</taxon>
        <taxon>Aminicella</taxon>
    </lineage>
</organism>
<dbReference type="GO" id="GO:0005737">
    <property type="term" value="C:cytoplasm"/>
    <property type="evidence" value="ECO:0007669"/>
    <property type="project" value="UniProtKB-SubCell"/>
</dbReference>
<dbReference type="GO" id="GO:0017148">
    <property type="term" value="P:negative regulation of translation"/>
    <property type="evidence" value="ECO:0007669"/>
    <property type="project" value="UniProtKB-UniRule"/>
</dbReference>
<comment type="catalytic activity">
    <reaction evidence="6">
        <text>P(1),P(4)-bis(5'-adenosyl) tetraphosphate + H2O = 2 ADP + 2 H(+)</text>
        <dbReference type="Rhea" id="RHEA:24252"/>
        <dbReference type="ChEBI" id="CHEBI:15377"/>
        <dbReference type="ChEBI" id="CHEBI:15378"/>
        <dbReference type="ChEBI" id="CHEBI:58141"/>
        <dbReference type="ChEBI" id="CHEBI:456216"/>
        <dbReference type="EC" id="3.6.1.41"/>
    </reaction>
</comment>
<dbReference type="GO" id="GO:0046872">
    <property type="term" value="F:metal ion binding"/>
    <property type="evidence" value="ECO:0007669"/>
    <property type="project" value="UniProtKB-KW"/>
</dbReference>
<evidence type="ECO:0000256" key="3">
    <source>
        <dbReference type="ARBA" id="ARBA00022741"/>
    </source>
</evidence>
<dbReference type="OrthoDB" id="5295945at2"/>
<evidence type="ECO:0000256" key="5">
    <source>
        <dbReference type="ARBA" id="ARBA00023004"/>
    </source>
</evidence>
<evidence type="ECO:0000256" key="4">
    <source>
        <dbReference type="ARBA" id="ARBA00022801"/>
    </source>
</evidence>
<dbReference type="SUPFAM" id="SSF109604">
    <property type="entry name" value="HD-domain/PDEase-like"/>
    <property type="match status" value="1"/>
</dbReference>
<dbReference type="NCBIfam" id="TIGR00488">
    <property type="entry name" value="bis(5'-nucleosyl)-tetraphosphatase (symmetrical) YqeK"/>
    <property type="match status" value="1"/>
</dbReference>
<comment type="caution">
    <text evidence="9">The sequence shown here is derived from an EMBL/GenBank/DDBJ whole genome shotgun (WGS) entry which is preliminary data.</text>
</comment>
<comment type="subcellular location">
    <subcellularLocation>
        <location evidence="7">Cytoplasm</location>
    </subcellularLocation>
</comment>
<comment type="function">
    <text evidence="7">Functions as a ribosomal silencing factor. Interacts with ribosomal protein uL14 (rplN), blocking formation of intersubunit bridge B8. Prevents association of the 30S and 50S ribosomal subunits and the formation of functional ribosomes, thus repressing translation.</text>
</comment>
<dbReference type="HAMAP" id="MF_01477">
    <property type="entry name" value="Iojap_RsfS"/>
    <property type="match status" value="1"/>
</dbReference>
<dbReference type="InterPro" id="IPR043519">
    <property type="entry name" value="NT_sf"/>
</dbReference>
<dbReference type="Pfam" id="PF02410">
    <property type="entry name" value="RsfS"/>
    <property type="match status" value="1"/>
</dbReference>
<keyword evidence="2" id="KW-0479">Metal-binding</keyword>
<comment type="similarity">
    <text evidence="1 7">Belongs to the Iojap/RsfS family.</text>
</comment>
<gene>
    <name evidence="7" type="primary">rsfS</name>
    <name evidence="9" type="ORF">EV211_10649</name>
</gene>
<evidence type="ECO:0000313" key="9">
    <source>
        <dbReference type="EMBL" id="TDP58540.1"/>
    </source>
</evidence>
<dbReference type="AlphaFoldDB" id="A0A4R6Q8S8"/>
<dbReference type="CDD" id="cd00077">
    <property type="entry name" value="HDc"/>
    <property type="match status" value="1"/>
</dbReference>
<dbReference type="Proteomes" id="UP000295500">
    <property type="component" value="Unassembled WGS sequence"/>
</dbReference>
<sequence>MFLRESKGISMNTDSINEYIEKHFSEKRRVHTEGVRTTAIRLAEKYGADPKKAEIAALYHDMFRGVDKETLNRKIDELGLPDRYRDNPNLAHGKLAALIMERDFDIKDQDILNAVSFHTTGRPGMSPLEKVVFIADAIEPGRDYPGVEELRKLADEDIDKACLLSLTRTAEYVLDQGNYLDEDTLHAKEYFEKILKEKVMDNKSLAMEAAHVLDAKQAIDITIIDVSEKSSFADYLIIASGGSERQVGALADSVEDKFAESGILPKSIEGKQNSGWMLMDYGDIIVNIFSQEMREKYNIEKVWGDCNFLDIE</sequence>
<keyword evidence="5" id="KW-0408">Iron</keyword>
<evidence type="ECO:0000256" key="1">
    <source>
        <dbReference type="ARBA" id="ARBA00010574"/>
    </source>
</evidence>
<dbReference type="Gene3D" id="3.30.460.10">
    <property type="entry name" value="Beta Polymerase, domain 2"/>
    <property type="match status" value="1"/>
</dbReference>
<evidence type="ECO:0000313" key="10">
    <source>
        <dbReference type="Proteomes" id="UP000295500"/>
    </source>
</evidence>
<dbReference type="Gene3D" id="1.10.3210.10">
    <property type="entry name" value="Hypothetical protein af1432"/>
    <property type="match status" value="1"/>
</dbReference>
<accession>A0A4R6Q8S8</accession>
<evidence type="ECO:0000259" key="8">
    <source>
        <dbReference type="SMART" id="SM00471"/>
    </source>
</evidence>
<feature type="domain" description="HD/PDEase" evidence="8">
    <location>
        <begin position="24"/>
        <end position="150"/>
    </location>
</feature>
<dbReference type="GO" id="GO:0042256">
    <property type="term" value="P:cytosolic ribosome assembly"/>
    <property type="evidence" value="ECO:0007669"/>
    <property type="project" value="UniProtKB-UniRule"/>
</dbReference>
<evidence type="ECO:0000256" key="6">
    <source>
        <dbReference type="ARBA" id="ARBA00049417"/>
    </source>
</evidence>
<dbReference type="PANTHER" id="PTHR35795:SF1">
    <property type="entry name" value="BIS(5'-NUCLEOSYL)-TETRAPHOSPHATASE, SYMMETRICAL"/>
    <property type="match status" value="1"/>
</dbReference>
<name>A0A4R6Q8S8_9FIRM</name>
<reference evidence="9 10" key="1">
    <citation type="submission" date="2019-03" db="EMBL/GenBank/DDBJ databases">
        <title>Genomic Encyclopedia of Type Strains, Phase IV (KMG-IV): sequencing the most valuable type-strain genomes for metagenomic binning, comparative biology and taxonomic classification.</title>
        <authorList>
            <person name="Goeker M."/>
        </authorList>
    </citation>
    <scope>NUCLEOTIDE SEQUENCE [LARGE SCALE GENOMIC DNA]</scope>
    <source>
        <strain evidence="9 10">DSM 28287</strain>
    </source>
</reference>
<dbReference type="InterPro" id="IPR051094">
    <property type="entry name" value="Diverse_Catalytic_Enzymes"/>
</dbReference>
<dbReference type="GO" id="GO:0000166">
    <property type="term" value="F:nucleotide binding"/>
    <property type="evidence" value="ECO:0007669"/>
    <property type="project" value="UniProtKB-KW"/>
</dbReference>
<dbReference type="GO" id="GO:0090071">
    <property type="term" value="P:negative regulation of ribosome biogenesis"/>
    <property type="evidence" value="ECO:0007669"/>
    <property type="project" value="UniProtKB-UniRule"/>
</dbReference>
<keyword evidence="10" id="KW-1185">Reference proteome</keyword>
<protein>
    <recommendedName>
        <fullName evidence="7">Ribosomal silencing factor RsfS</fullName>
    </recommendedName>
</protein>